<evidence type="ECO:0000313" key="1">
    <source>
        <dbReference type="EMBL" id="EEC55910.1"/>
    </source>
</evidence>
<dbReference type="Proteomes" id="UP000003136">
    <property type="component" value="Unassembled WGS sequence"/>
</dbReference>
<protein>
    <submittedName>
        <fullName evidence="1">Uncharacterized protein</fullName>
    </submittedName>
</protein>
<dbReference type="EMBL" id="ABVQ01000037">
    <property type="protein sequence ID" value="EEC55910.1"/>
    <property type="molecule type" value="Genomic_DNA"/>
</dbReference>
<dbReference type="AlphaFoldDB" id="B7AUL9"/>
<reference evidence="1 2" key="2">
    <citation type="submission" date="2008-11" db="EMBL/GenBank/DDBJ databases">
        <authorList>
            <person name="Fulton L."/>
            <person name="Clifton S."/>
            <person name="Fulton B."/>
            <person name="Xu J."/>
            <person name="Minx P."/>
            <person name="Pepin K.H."/>
            <person name="Johnson M."/>
            <person name="Bhonagiri V."/>
            <person name="Nash W.E."/>
            <person name="Mardis E.R."/>
            <person name="Wilson R.K."/>
        </authorList>
    </citation>
    <scope>NUCLEOTIDE SEQUENCE [LARGE SCALE GENOMIC DNA]</scope>
    <source>
        <strain evidence="1 2">ATCC 43243</strain>
    </source>
</reference>
<dbReference type="HOGENOM" id="CLU_2894675_0_0_9"/>
<organism evidence="1 2">
    <name type="scientific">[Bacteroides] pectinophilus ATCC 43243</name>
    <dbReference type="NCBI Taxonomy" id="483218"/>
    <lineage>
        <taxon>Bacteria</taxon>
        <taxon>Bacillati</taxon>
        <taxon>Bacillota</taxon>
        <taxon>Clostridia</taxon>
        <taxon>Eubacteriales</taxon>
    </lineage>
</organism>
<accession>B7AUL9</accession>
<reference evidence="1 2" key="1">
    <citation type="submission" date="2008-11" db="EMBL/GenBank/DDBJ databases">
        <title>Draft genome sequence of Bacteroides pectinophilus (ATCC 43243).</title>
        <authorList>
            <person name="Sudarsanam P."/>
            <person name="Ley R."/>
            <person name="Guruge J."/>
            <person name="Turnbaugh P.J."/>
            <person name="Mahowald M."/>
            <person name="Liep D."/>
            <person name="Gordon J."/>
        </authorList>
    </citation>
    <scope>NUCLEOTIDE SEQUENCE [LARGE SCALE GENOMIC DNA]</scope>
    <source>
        <strain evidence="1 2">ATCC 43243</strain>
    </source>
</reference>
<sequence length="62" mass="7306">MEKHHDRAVCVMSVGGGKYLEQYRIVERQMQQYAARCNADFVFINDWIDKAEKGIYIHRSSL</sequence>
<keyword evidence="2" id="KW-1185">Reference proteome</keyword>
<gene>
    <name evidence="1" type="ORF">BACPEC_02417</name>
</gene>
<proteinExistence type="predicted"/>
<dbReference type="STRING" id="483218.BACPEC_02417"/>
<evidence type="ECO:0000313" key="2">
    <source>
        <dbReference type="Proteomes" id="UP000003136"/>
    </source>
</evidence>
<comment type="caution">
    <text evidence="1">The sequence shown here is derived from an EMBL/GenBank/DDBJ whole genome shotgun (WGS) entry which is preliminary data.</text>
</comment>
<name>B7AUL9_9FIRM</name>